<proteinExistence type="predicted"/>
<feature type="chain" id="PRO_5024806812" description="beta-N-acetylhexosaminidase" evidence="5">
    <location>
        <begin position="24"/>
        <end position="150"/>
    </location>
</feature>
<evidence type="ECO:0000256" key="2">
    <source>
        <dbReference type="ARBA" id="ARBA00012663"/>
    </source>
</evidence>
<feature type="non-terminal residue" evidence="7">
    <location>
        <position position="150"/>
    </location>
</feature>
<dbReference type="InterPro" id="IPR029018">
    <property type="entry name" value="Hex-like_dom2"/>
</dbReference>
<comment type="caution">
    <text evidence="7">The sequence shown here is derived from an EMBL/GenBank/DDBJ whole genome shotgun (WGS) entry which is preliminary data.</text>
</comment>
<dbReference type="GO" id="GO:0005975">
    <property type="term" value="P:carbohydrate metabolic process"/>
    <property type="evidence" value="ECO:0007669"/>
    <property type="project" value="InterPro"/>
</dbReference>
<accession>A0A642C7A2</accession>
<protein>
    <recommendedName>
        <fullName evidence="2">beta-N-acetylhexosaminidase</fullName>
        <ecNumber evidence="2">3.2.1.52</ecNumber>
    </recommendedName>
</protein>
<dbReference type="Gene3D" id="3.30.379.10">
    <property type="entry name" value="Chitobiase/beta-hexosaminidase domain 2-like"/>
    <property type="match status" value="1"/>
</dbReference>
<dbReference type="EC" id="3.2.1.52" evidence="2"/>
<dbReference type="EMBL" id="VWFO01000214">
    <property type="protein sequence ID" value="KAA4659631.1"/>
    <property type="molecule type" value="Genomic_DNA"/>
</dbReference>
<comment type="catalytic activity">
    <reaction evidence="1">
        <text>Hydrolysis of terminal non-reducing N-acetyl-D-hexosamine residues in N-acetyl-beta-D-hexosaminides.</text>
        <dbReference type="EC" id="3.2.1.52"/>
    </reaction>
</comment>
<gene>
    <name evidence="7" type="ORF">F3B98_28440</name>
</gene>
<dbReference type="PANTHER" id="PTHR22600:SF57">
    <property type="entry name" value="BETA-N-ACETYLHEXOSAMINIDASE"/>
    <property type="match status" value="1"/>
</dbReference>
<dbReference type="GO" id="GO:0030203">
    <property type="term" value="P:glycosaminoglycan metabolic process"/>
    <property type="evidence" value="ECO:0007669"/>
    <property type="project" value="TreeGrafter"/>
</dbReference>
<dbReference type="PANTHER" id="PTHR22600">
    <property type="entry name" value="BETA-HEXOSAMINIDASE"/>
    <property type="match status" value="1"/>
</dbReference>
<organism evidence="7 8">
    <name type="scientific">Bacteroides ovatus</name>
    <dbReference type="NCBI Taxonomy" id="28116"/>
    <lineage>
        <taxon>Bacteria</taxon>
        <taxon>Pseudomonadati</taxon>
        <taxon>Bacteroidota</taxon>
        <taxon>Bacteroidia</taxon>
        <taxon>Bacteroidales</taxon>
        <taxon>Bacteroidaceae</taxon>
        <taxon>Bacteroides</taxon>
    </lineage>
</organism>
<keyword evidence="3" id="KW-0378">Hydrolase</keyword>
<evidence type="ECO:0000313" key="8">
    <source>
        <dbReference type="Proteomes" id="UP000435985"/>
    </source>
</evidence>
<evidence type="ECO:0000256" key="4">
    <source>
        <dbReference type="ARBA" id="ARBA00023295"/>
    </source>
</evidence>
<reference evidence="7 8" key="1">
    <citation type="journal article" date="2019" name="Nat. Med.">
        <title>A library of human gut bacterial isolates paired with longitudinal multiomics data enables mechanistic microbiome research.</title>
        <authorList>
            <person name="Poyet M."/>
            <person name="Groussin M."/>
            <person name="Gibbons S.M."/>
            <person name="Avila-Pacheco J."/>
            <person name="Jiang X."/>
            <person name="Kearney S.M."/>
            <person name="Perrotta A.R."/>
            <person name="Berdy B."/>
            <person name="Zhao S."/>
            <person name="Lieberman T.D."/>
            <person name="Swanson P.K."/>
            <person name="Smith M."/>
            <person name="Roesemann S."/>
            <person name="Alexander J.E."/>
            <person name="Rich S.A."/>
            <person name="Livny J."/>
            <person name="Vlamakis H."/>
            <person name="Clish C."/>
            <person name="Bullock K."/>
            <person name="Deik A."/>
            <person name="Scott J."/>
            <person name="Pierce K.A."/>
            <person name="Xavier R.J."/>
            <person name="Alm E.J."/>
        </authorList>
    </citation>
    <scope>NUCLEOTIDE SEQUENCE [LARGE SCALE GENOMIC DNA]</scope>
    <source>
        <strain evidence="7 8">BIOML-A14</strain>
    </source>
</reference>
<dbReference type="InterPro" id="IPR025705">
    <property type="entry name" value="Beta_hexosaminidase_sua/sub"/>
</dbReference>
<sequence length="150" mass="16790">MKLLLTTLAIVYLSLFMSLQAQEQVRVIPYPAEVTMQAETCKLKSGQKIHYLDASLYKEAAFLEKKLADLNYKMKVIPGKKAAKGINLSLNNRLQNKEGYQLIIAPKQVLIKGGSPAGVFYGIQTLLQQLTNGDLRCGTIEDAPRYEWRG</sequence>
<name>A0A642C7A2_BACOV</name>
<evidence type="ECO:0000256" key="1">
    <source>
        <dbReference type="ARBA" id="ARBA00001231"/>
    </source>
</evidence>
<evidence type="ECO:0000259" key="6">
    <source>
        <dbReference type="Pfam" id="PF02838"/>
    </source>
</evidence>
<feature type="signal peptide" evidence="5">
    <location>
        <begin position="1"/>
        <end position="23"/>
    </location>
</feature>
<dbReference type="GO" id="GO:0004563">
    <property type="term" value="F:beta-N-acetylhexosaminidase activity"/>
    <property type="evidence" value="ECO:0007669"/>
    <property type="project" value="UniProtKB-EC"/>
</dbReference>
<feature type="domain" description="Beta-hexosaminidase bacterial type N-terminal" evidence="6">
    <location>
        <begin position="25"/>
        <end position="143"/>
    </location>
</feature>
<keyword evidence="4" id="KW-0326">Glycosidase</keyword>
<evidence type="ECO:0000256" key="3">
    <source>
        <dbReference type="ARBA" id="ARBA00022801"/>
    </source>
</evidence>
<keyword evidence="5" id="KW-0732">Signal</keyword>
<dbReference type="Proteomes" id="UP000435985">
    <property type="component" value="Unassembled WGS sequence"/>
</dbReference>
<evidence type="ECO:0000313" key="7">
    <source>
        <dbReference type="EMBL" id="KAA4659631.1"/>
    </source>
</evidence>
<dbReference type="SUPFAM" id="SSF55545">
    <property type="entry name" value="beta-N-acetylhexosaminidase-like domain"/>
    <property type="match status" value="1"/>
</dbReference>
<dbReference type="Pfam" id="PF02838">
    <property type="entry name" value="Glyco_hydro_20b"/>
    <property type="match status" value="1"/>
</dbReference>
<evidence type="ECO:0000256" key="5">
    <source>
        <dbReference type="SAM" id="SignalP"/>
    </source>
</evidence>
<dbReference type="GO" id="GO:0016020">
    <property type="term" value="C:membrane"/>
    <property type="evidence" value="ECO:0007669"/>
    <property type="project" value="TreeGrafter"/>
</dbReference>
<dbReference type="InterPro" id="IPR015882">
    <property type="entry name" value="HEX_bac_N"/>
</dbReference>
<dbReference type="AlphaFoldDB" id="A0A642C7A2"/>